<dbReference type="InterPro" id="IPR007460">
    <property type="entry name" value="BrnT_toxin"/>
</dbReference>
<dbReference type="InterPro" id="IPR038573">
    <property type="entry name" value="BrnT_sf"/>
</dbReference>
<reference evidence="1" key="1">
    <citation type="submission" date="2015-04" db="EMBL/GenBank/DDBJ databases">
        <authorList>
            <person name="Syromyatnikov M.Y."/>
            <person name="Popov V.N."/>
        </authorList>
    </citation>
    <scope>NUCLEOTIDE SEQUENCE</scope>
    <source>
        <strain evidence="1">MO-1</strain>
    </source>
</reference>
<dbReference type="Pfam" id="PF04365">
    <property type="entry name" value="BrnT_toxin"/>
    <property type="match status" value="1"/>
</dbReference>
<protein>
    <recommendedName>
        <fullName evidence="2">BrnT family toxin</fullName>
    </recommendedName>
</protein>
<gene>
    <name evidence="1" type="ORF">MAGMO_1027</name>
</gene>
<organism evidence="1">
    <name type="scientific">Magnetococcus massalia (strain MO-1)</name>
    <dbReference type="NCBI Taxonomy" id="451514"/>
    <lineage>
        <taxon>Bacteria</taxon>
        <taxon>Pseudomonadati</taxon>
        <taxon>Pseudomonadota</taxon>
        <taxon>Magnetococcia</taxon>
        <taxon>Magnetococcales</taxon>
        <taxon>Magnetococcaceae</taxon>
        <taxon>Magnetococcus</taxon>
    </lineage>
</organism>
<proteinExistence type="predicted"/>
<dbReference type="AlphaFoldDB" id="A0A1S7LE74"/>
<sequence>MYEWDDNKNVINIAKHGVDFAIAEEFDWESALVIVDDREDYHEIRFRALGMIGERLHAMVYTCR</sequence>
<evidence type="ECO:0000313" key="1">
    <source>
        <dbReference type="EMBL" id="CRH05225.1"/>
    </source>
</evidence>
<accession>A0A1S7LE74</accession>
<evidence type="ECO:0008006" key="2">
    <source>
        <dbReference type="Google" id="ProtNLM"/>
    </source>
</evidence>
<dbReference type="Gene3D" id="3.10.450.530">
    <property type="entry name" value="Ribonuclease toxin, BrnT, of type II toxin-antitoxin system"/>
    <property type="match status" value="1"/>
</dbReference>
<name>A0A1S7LE74_MAGMO</name>
<dbReference type="EMBL" id="LO017727">
    <property type="protein sequence ID" value="CRH05225.1"/>
    <property type="molecule type" value="Genomic_DNA"/>
</dbReference>